<accession>A0A1I0EVZ2</accession>
<evidence type="ECO:0000313" key="2">
    <source>
        <dbReference type="EMBL" id="SET49306.1"/>
    </source>
</evidence>
<dbReference type="Proteomes" id="UP000199095">
    <property type="component" value="Unassembled WGS sequence"/>
</dbReference>
<dbReference type="PANTHER" id="PTHR42905">
    <property type="entry name" value="PHOSPHOENOLPYRUVATE CARBOXYLASE"/>
    <property type="match status" value="1"/>
</dbReference>
<comment type="similarity">
    <text evidence="1">Belongs to the isocitrate lyase/PEP mutase superfamily. PEP mutase family.</text>
</comment>
<reference evidence="3" key="1">
    <citation type="submission" date="2016-10" db="EMBL/GenBank/DDBJ databases">
        <authorList>
            <person name="Varghese N."/>
            <person name="Submissions S."/>
        </authorList>
    </citation>
    <scope>NUCLEOTIDE SEQUENCE [LARGE SCALE GENOMIC DNA]</scope>
    <source>
        <strain evidence="3">CGMCC 1.3566</strain>
    </source>
</reference>
<evidence type="ECO:0000313" key="3">
    <source>
        <dbReference type="Proteomes" id="UP000199095"/>
    </source>
</evidence>
<dbReference type="GO" id="GO:0003824">
    <property type="term" value="F:catalytic activity"/>
    <property type="evidence" value="ECO:0007669"/>
    <property type="project" value="InterPro"/>
</dbReference>
<dbReference type="EMBL" id="FOHJ01000005">
    <property type="protein sequence ID" value="SET49306.1"/>
    <property type="molecule type" value="Genomic_DNA"/>
</dbReference>
<dbReference type="OrthoDB" id="8629576at2"/>
<organism evidence="2 3">
    <name type="scientific">Salinibacillus kushneri</name>
    <dbReference type="NCBI Taxonomy" id="237682"/>
    <lineage>
        <taxon>Bacteria</taxon>
        <taxon>Bacillati</taxon>
        <taxon>Bacillota</taxon>
        <taxon>Bacilli</taxon>
        <taxon>Bacillales</taxon>
        <taxon>Bacillaceae</taxon>
        <taxon>Salinibacillus</taxon>
    </lineage>
</organism>
<name>A0A1I0EVZ2_9BACI</name>
<gene>
    <name evidence="2" type="ORF">SAMN05421676_10591</name>
</gene>
<dbReference type="SUPFAM" id="SSF51621">
    <property type="entry name" value="Phosphoenolpyruvate/pyruvate domain"/>
    <property type="match status" value="1"/>
</dbReference>
<dbReference type="InterPro" id="IPR039556">
    <property type="entry name" value="ICL/PEPM"/>
</dbReference>
<evidence type="ECO:0000256" key="1">
    <source>
        <dbReference type="ARBA" id="ARBA00038455"/>
    </source>
</evidence>
<dbReference type="PANTHER" id="PTHR42905:SF7">
    <property type="entry name" value="PHOSPHOENOLPYRUVATE PHOSPHOMUTASE"/>
    <property type="match status" value="1"/>
</dbReference>
<proteinExistence type="inferred from homology"/>
<protein>
    <submittedName>
        <fullName evidence="2">Phosphoenolpyruvate phosphomutase</fullName>
    </submittedName>
</protein>
<dbReference type="RefSeq" id="WP_093134314.1">
    <property type="nucleotide sequence ID" value="NZ_FOHJ01000005.1"/>
</dbReference>
<dbReference type="InterPro" id="IPR015813">
    <property type="entry name" value="Pyrv/PenolPyrv_kinase-like_dom"/>
</dbReference>
<sequence length="281" mass="31581">MKARNKMRQLINQKGKVIRAVGAHNGLTARLVERHNFDAVWASGFEISSSFAKPDANILSMTEFKNITENIIESTTLPVIADCDTGFGNVNNVIETVKKFENIGVSGISIEDKIFPKMNSFVEKGQSLISKKEFEDKLKAAKDTQIDPDLIIIARIESLIAGSGMDDALERAFAYYQAGADMILIHSKIHNPSEVLQFRKLWNYPTPVVIVPTTYPMFSVEEARNNDFKMLIYANPIIRSSVKAINDTLSKLYSSDSLLEIDDDLIDMSYMFDLQKVKEMV</sequence>
<dbReference type="Pfam" id="PF13714">
    <property type="entry name" value="PEP_mutase"/>
    <property type="match status" value="1"/>
</dbReference>
<dbReference type="InterPro" id="IPR040442">
    <property type="entry name" value="Pyrv_kinase-like_dom_sf"/>
</dbReference>
<dbReference type="CDD" id="cd00377">
    <property type="entry name" value="ICL_PEPM"/>
    <property type="match status" value="1"/>
</dbReference>
<dbReference type="Gene3D" id="3.20.20.60">
    <property type="entry name" value="Phosphoenolpyruvate-binding domains"/>
    <property type="match status" value="1"/>
</dbReference>
<dbReference type="STRING" id="237682.SAMN05421676_10591"/>
<keyword evidence="3" id="KW-1185">Reference proteome</keyword>
<dbReference type="AlphaFoldDB" id="A0A1I0EVZ2"/>
<keyword evidence="2" id="KW-0670">Pyruvate</keyword>